<sequence length="824" mass="90052">MSGPDPLKSAISIENLDDTSLAVPSVNQCRSGAQRVREQVQTIRRTKSRLPSSRSASSSLSPTSPSYEPTGGFSLINGFAKSFSLDKNTNNHQTYNNIKRRTTRRGTTHSSSRYETNHGLVGSKSMGHANTSRSEPGLAWQHPVPRPAVPPQRVVSHRSTFIKQRSSGGSQFMKRSISQPLPNNVQNGLGQFKSQYSTVPNGWNQMITQQPTVPNGSGQFITQQSTVVNGSGQFVTHQPTVRNGSGQFITQQPTVVNGSGQMITQQPTVRNGSGQFKTQYAKVVQNGLSPTKTQLPTVPNGLGQTTSQYIKSSQGSFTKTQSTTVVTDGSTKMKQSGSNETPEATDMTLKKAVELLSMDNDSLQLCGASFIQHNTFISDKAKEEVLKLKGIPLLVNLLHSSEVGLTASASLRNLSYKSDRNKVEIHRSKGIPAAVSQLRDSHSVEFDKQLTGLLWNLSSADNLKSDLLKEALPVLTEHVTVPYTSGPSAEREPEVFLNTTACLRNLSSSKQESRQAMRKQRGLVDSLVSYVKECVDSGQEDDSLENCVCILHNLTYQLENESPSLFNKINDLTSNRPRSESLNNLSPVGCFKPPSKSPAYDCHFDFLVTEDHKPSGAGLLIHSTTLQSYLSLLQSGHGDEMQETCCKIMQNLTSNEGIVSSVMSHMIVQKLKGMKVIGPLLSSNKINLQKSAMALVRNLMRNPNLHSAIGNKALPELMDVLNKGADGANESDDTLAMACQSASTLLLNEPEFNKKYLNPSFIESITDISKNKYLPKSNKAAAILLLTMWSDKTLQSHLKKVGMNKNMFVNETTMAAQKALQAIY</sequence>
<dbReference type="OMA" id="YGAMTIQ"/>
<dbReference type="PANTHER" id="PTHR10372:SF3">
    <property type="entry name" value="PLAKOPHILIN-1"/>
    <property type="match status" value="1"/>
</dbReference>
<feature type="region of interest" description="Disordered" evidence="7">
    <location>
        <begin position="42"/>
        <end position="68"/>
    </location>
</feature>
<dbReference type="AlphaFoldDB" id="A0A3Q3B9V6"/>
<dbReference type="InterPro" id="IPR028435">
    <property type="entry name" value="Plakophilin/d_Catenin"/>
</dbReference>
<dbReference type="GO" id="GO:0005634">
    <property type="term" value="C:nucleus"/>
    <property type="evidence" value="ECO:0007669"/>
    <property type="project" value="TreeGrafter"/>
</dbReference>
<keyword evidence="4" id="KW-0130">Cell adhesion</keyword>
<dbReference type="SUPFAM" id="SSF48371">
    <property type="entry name" value="ARM repeat"/>
    <property type="match status" value="1"/>
</dbReference>
<reference evidence="8" key="1">
    <citation type="submission" date="2025-08" db="UniProtKB">
        <authorList>
            <consortium name="Ensembl"/>
        </authorList>
    </citation>
    <scope>IDENTIFICATION</scope>
</reference>
<dbReference type="STRING" id="37003.ENSKMAP00000021279"/>
<feature type="compositionally biased region" description="Polar residues" evidence="7">
    <location>
        <begin position="321"/>
        <end position="342"/>
    </location>
</feature>
<feature type="region of interest" description="Disordered" evidence="7">
    <location>
        <begin position="321"/>
        <end position="343"/>
    </location>
</feature>
<dbReference type="SUPFAM" id="SSF101967">
    <property type="entry name" value="Adhesin YadA, collagen-binding domain"/>
    <property type="match status" value="1"/>
</dbReference>
<dbReference type="PANTHER" id="PTHR10372">
    <property type="entry name" value="PLAKOPHILLIN-RELATED"/>
    <property type="match status" value="1"/>
</dbReference>
<feature type="compositionally biased region" description="Polar residues" evidence="7">
    <location>
        <begin position="176"/>
        <end position="185"/>
    </location>
</feature>
<dbReference type="GO" id="GO:0005737">
    <property type="term" value="C:cytoplasm"/>
    <property type="evidence" value="ECO:0007669"/>
    <property type="project" value="TreeGrafter"/>
</dbReference>
<dbReference type="InterPro" id="IPR011989">
    <property type="entry name" value="ARM-like"/>
</dbReference>
<dbReference type="InterPro" id="IPR000225">
    <property type="entry name" value="Armadillo"/>
</dbReference>
<keyword evidence="5" id="KW-0965">Cell junction</keyword>
<feature type="compositionally biased region" description="Polar residues" evidence="7">
    <location>
        <begin position="157"/>
        <end position="170"/>
    </location>
</feature>
<dbReference type="InterPro" id="IPR011049">
    <property type="entry name" value="Serralysin-like_metalloprot_C"/>
</dbReference>
<dbReference type="GO" id="GO:0005912">
    <property type="term" value="C:adherens junction"/>
    <property type="evidence" value="ECO:0007669"/>
    <property type="project" value="TreeGrafter"/>
</dbReference>
<evidence type="ECO:0000256" key="7">
    <source>
        <dbReference type="SAM" id="MobiDB-lite"/>
    </source>
</evidence>
<evidence type="ECO:0000256" key="1">
    <source>
        <dbReference type="ARBA" id="ARBA00004282"/>
    </source>
</evidence>
<evidence type="ECO:0000256" key="5">
    <source>
        <dbReference type="ARBA" id="ARBA00022949"/>
    </source>
</evidence>
<name>A0A3Q3B9V6_KRYMA</name>
<dbReference type="OrthoDB" id="3245100at2759"/>
<evidence type="ECO:0000256" key="3">
    <source>
        <dbReference type="ARBA" id="ARBA00022737"/>
    </source>
</evidence>
<organism evidence="8 9">
    <name type="scientific">Kryptolebias marmoratus</name>
    <name type="common">Mangrove killifish</name>
    <name type="synonym">Rivulus marmoratus</name>
    <dbReference type="NCBI Taxonomy" id="37003"/>
    <lineage>
        <taxon>Eukaryota</taxon>
        <taxon>Metazoa</taxon>
        <taxon>Chordata</taxon>
        <taxon>Craniata</taxon>
        <taxon>Vertebrata</taxon>
        <taxon>Euteleostomi</taxon>
        <taxon>Actinopterygii</taxon>
        <taxon>Neopterygii</taxon>
        <taxon>Teleostei</taxon>
        <taxon>Neoteleostei</taxon>
        <taxon>Acanthomorphata</taxon>
        <taxon>Ovalentaria</taxon>
        <taxon>Atherinomorphae</taxon>
        <taxon>Cyprinodontiformes</taxon>
        <taxon>Rivulidae</taxon>
        <taxon>Kryptolebias</taxon>
    </lineage>
</organism>
<keyword evidence="3" id="KW-0677">Repeat</keyword>
<reference evidence="8" key="2">
    <citation type="submission" date="2025-09" db="UniProtKB">
        <authorList>
            <consortium name="Ensembl"/>
        </authorList>
    </citation>
    <scope>IDENTIFICATION</scope>
</reference>
<dbReference type="GeneTree" id="ENSGT00940000156735"/>
<comment type="subcellular location">
    <subcellularLocation>
        <location evidence="1">Cell junction</location>
    </subcellularLocation>
</comment>
<comment type="similarity">
    <text evidence="2">Belongs to the beta-catenin family.</text>
</comment>
<evidence type="ECO:0000313" key="9">
    <source>
        <dbReference type="Proteomes" id="UP000264800"/>
    </source>
</evidence>
<keyword evidence="9" id="KW-1185">Reference proteome</keyword>
<dbReference type="Gene3D" id="1.25.10.10">
    <property type="entry name" value="Leucine-rich Repeat Variant"/>
    <property type="match status" value="1"/>
</dbReference>
<dbReference type="GO" id="GO:0098609">
    <property type="term" value="P:cell-cell adhesion"/>
    <property type="evidence" value="ECO:0007669"/>
    <property type="project" value="InterPro"/>
</dbReference>
<dbReference type="Proteomes" id="UP000264800">
    <property type="component" value="Unplaced"/>
</dbReference>
<protein>
    <submittedName>
        <fullName evidence="8">Plakophilin 1b</fullName>
    </submittedName>
</protein>
<feature type="region of interest" description="Disordered" evidence="7">
    <location>
        <begin position="89"/>
        <end position="185"/>
    </location>
</feature>
<dbReference type="GO" id="GO:0005886">
    <property type="term" value="C:plasma membrane"/>
    <property type="evidence" value="ECO:0007669"/>
    <property type="project" value="TreeGrafter"/>
</dbReference>
<feature type="compositionally biased region" description="Low complexity" evidence="7">
    <location>
        <begin position="49"/>
        <end position="66"/>
    </location>
</feature>
<dbReference type="PROSITE" id="PS50176">
    <property type="entry name" value="ARM_REPEAT"/>
    <property type="match status" value="1"/>
</dbReference>
<accession>A0A3Q3B9V6</accession>
<proteinExistence type="inferred from homology"/>
<dbReference type="SMART" id="SM00185">
    <property type="entry name" value="ARM"/>
    <property type="match status" value="5"/>
</dbReference>
<feature type="repeat" description="ARM" evidence="6">
    <location>
        <begin position="389"/>
        <end position="422"/>
    </location>
</feature>
<dbReference type="GeneID" id="108231698"/>
<evidence type="ECO:0000313" key="8">
    <source>
        <dbReference type="Ensembl" id="ENSKMAP00000021279.1"/>
    </source>
</evidence>
<evidence type="ECO:0000256" key="4">
    <source>
        <dbReference type="ARBA" id="ARBA00022889"/>
    </source>
</evidence>
<dbReference type="Ensembl" id="ENSKMAT00000021555.1">
    <property type="protein sequence ID" value="ENSKMAP00000021279.1"/>
    <property type="gene ID" value="ENSKMAG00000015800.1"/>
</dbReference>
<feature type="compositionally biased region" description="Basic residues" evidence="7">
    <location>
        <begin position="98"/>
        <end position="107"/>
    </location>
</feature>
<evidence type="ECO:0000256" key="6">
    <source>
        <dbReference type="PROSITE-ProRule" id="PRU00259"/>
    </source>
</evidence>
<dbReference type="InterPro" id="IPR016024">
    <property type="entry name" value="ARM-type_fold"/>
</dbReference>
<evidence type="ECO:0000256" key="2">
    <source>
        <dbReference type="ARBA" id="ARBA00005462"/>
    </source>
</evidence>
<dbReference type="KEGG" id="kmr:108231698"/>
<dbReference type="RefSeq" id="XP_017264431.1">
    <property type="nucleotide sequence ID" value="XM_017408942.1"/>
</dbReference>